<evidence type="ECO:0000313" key="4">
    <source>
        <dbReference type="Proteomes" id="UP001595932"/>
    </source>
</evidence>
<protein>
    <recommendedName>
        <fullName evidence="5">Lipoprotein</fullName>
    </recommendedName>
</protein>
<keyword evidence="4" id="KW-1185">Reference proteome</keyword>
<comment type="caution">
    <text evidence="3">The sequence shown here is derived from an EMBL/GenBank/DDBJ whole genome shotgun (WGS) entry which is preliminary data.</text>
</comment>
<dbReference type="PROSITE" id="PS51257">
    <property type="entry name" value="PROKAR_LIPOPROTEIN"/>
    <property type="match status" value="1"/>
</dbReference>
<feature type="compositionally biased region" description="Acidic residues" evidence="1">
    <location>
        <begin position="43"/>
        <end position="66"/>
    </location>
</feature>
<accession>A0ABV9MET4</accession>
<feature type="chain" id="PRO_5047342742" description="Lipoprotein" evidence="2">
    <location>
        <begin position="22"/>
        <end position="66"/>
    </location>
</feature>
<dbReference type="EMBL" id="JBHSGL010000005">
    <property type="protein sequence ID" value="MFC4713606.1"/>
    <property type="molecule type" value="Genomic_DNA"/>
</dbReference>
<dbReference type="Proteomes" id="UP001595932">
    <property type="component" value="Unassembled WGS sequence"/>
</dbReference>
<feature type="compositionally biased region" description="Acidic residues" evidence="1">
    <location>
        <begin position="25"/>
        <end position="36"/>
    </location>
</feature>
<dbReference type="RefSeq" id="WP_377279309.1">
    <property type="nucleotide sequence ID" value="NZ_JBHSGL010000005.1"/>
</dbReference>
<sequence>MAQHKWLKVGAAAILSTGILAACGGDEEEPQMEQETDVLPGNDDLEETDPDVEIDEEEEMEEDTED</sequence>
<reference evidence="4" key="1">
    <citation type="journal article" date="2019" name="Int. J. Syst. Evol. Microbiol.">
        <title>The Global Catalogue of Microorganisms (GCM) 10K type strain sequencing project: providing services to taxonomists for standard genome sequencing and annotation.</title>
        <authorList>
            <consortium name="The Broad Institute Genomics Platform"/>
            <consortium name="The Broad Institute Genome Sequencing Center for Infectious Disease"/>
            <person name="Wu L."/>
            <person name="Ma J."/>
        </authorList>
    </citation>
    <scope>NUCLEOTIDE SEQUENCE [LARGE SCALE GENOMIC DNA]</scope>
    <source>
        <strain evidence="4">CGMCC 1.12151</strain>
    </source>
</reference>
<keyword evidence="2" id="KW-0732">Signal</keyword>
<evidence type="ECO:0008006" key="5">
    <source>
        <dbReference type="Google" id="ProtNLM"/>
    </source>
</evidence>
<evidence type="ECO:0000313" key="3">
    <source>
        <dbReference type="EMBL" id="MFC4713606.1"/>
    </source>
</evidence>
<organism evidence="3 4">
    <name type="scientific">Planococcus dechangensis</name>
    <dbReference type="NCBI Taxonomy" id="1176255"/>
    <lineage>
        <taxon>Bacteria</taxon>
        <taxon>Bacillati</taxon>
        <taxon>Bacillota</taxon>
        <taxon>Bacilli</taxon>
        <taxon>Bacillales</taxon>
        <taxon>Caryophanaceae</taxon>
        <taxon>Planococcus</taxon>
    </lineage>
</organism>
<name>A0ABV9MET4_9BACL</name>
<feature type="signal peptide" evidence="2">
    <location>
        <begin position="1"/>
        <end position="21"/>
    </location>
</feature>
<feature type="region of interest" description="Disordered" evidence="1">
    <location>
        <begin position="25"/>
        <end position="66"/>
    </location>
</feature>
<evidence type="ECO:0000256" key="2">
    <source>
        <dbReference type="SAM" id="SignalP"/>
    </source>
</evidence>
<gene>
    <name evidence="3" type="ORF">ACFO5U_12060</name>
</gene>
<evidence type="ECO:0000256" key="1">
    <source>
        <dbReference type="SAM" id="MobiDB-lite"/>
    </source>
</evidence>
<proteinExistence type="predicted"/>